<dbReference type="Pfam" id="PF00155">
    <property type="entry name" value="Aminotran_1_2"/>
    <property type="match status" value="1"/>
</dbReference>
<dbReference type="Gene3D" id="3.40.640.10">
    <property type="entry name" value="Type I PLP-dependent aspartate aminotransferase-like (Major domain)"/>
    <property type="match status" value="1"/>
</dbReference>
<protein>
    <submittedName>
        <fullName evidence="7">Aminotransferase class I/II-fold pyridoxal phosphate-dependent enzyme</fullName>
    </submittedName>
</protein>
<reference evidence="7 8" key="1">
    <citation type="submission" date="2019-05" db="EMBL/GenBank/DDBJ databases">
        <title>Psychrobacillus vulpis sp. nov., a new species isolated from feces of a red fox that inhabits in The Tablas de Daimiel Natural Park, Albacete, Spain.</title>
        <authorList>
            <person name="Rodriguez M."/>
            <person name="Reina J.C."/>
            <person name="Bejar V."/>
            <person name="Llamas I."/>
        </authorList>
    </citation>
    <scope>NUCLEOTIDE SEQUENCE [LARGE SCALE GENOMIC DNA]</scope>
    <source>
        <strain evidence="7 8">NEAU-3TGS17</strain>
    </source>
</reference>
<evidence type="ECO:0000313" key="8">
    <source>
        <dbReference type="Proteomes" id="UP000317316"/>
    </source>
</evidence>
<dbReference type="Proteomes" id="UP000317316">
    <property type="component" value="Unassembled WGS sequence"/>
</dbReference>
<keyword evidence="8" id="KW-1185">Reference proteome</keyword>
<feature type="domain" description="Aminotransferase class I/classII large" evidence="6">
    <location>
        <begin position="99"/>
        <end position="415"/>
    </location>
</feature>
<dbReference type="GO" id="GO:0006520">
    <property type="term" value="P:amino acid metabolic process"/>
    <property type="evidence" value="ECO:0007669"/>
    <property type="project" value="InterPro"/>
</dbReference>
<dbReference type="Gene3D" id="3.90.1150.10">
    <property type="entry name" value="Aspartate Aminotransferase, domain 1"/>
    <property type="match status" value="1"/>
</dbReference>
<dbReference type="InterPro" id="IPR015422">
    <property type="entry name" value="PyrdxlP-dep_Trfase_small"/>
</dbReference>
<keyword evidence="5" id="KW-0663">Pyridoxal phosphate</keyword>
<dbReference type="InterPro" id="IPR015424">
    <property type="entry name" value="PyrdxlP-dep_Trfase"/>
</dbReference>
<dbReference type="InterPro" id="IPR050596">
    <property type="entry name" value="AspAT/PAT-like"/>
</dbReference>
<proteinExistence type="inferred from homology"/>
<sequence length="426" mass="47797">MNALAVQLNEKMQKENPVIFDMLSDLGKSLYYPKGILSQSAEAGKKAHRFNATIGIATENGEPMHFRHIQEKLGYAPKDIYPYAAPQGKELLRSIWKEKLLKDNPSMQNKSIGMPIVTSALTHGLSIVADLFMNPGDVLISPEQYWGNYNTVFQIRRGGRVETFPLFNEQNGFHVEAFRETLTKQKEKAIVLLNFPNNPTGYTPSISEAEAIVQVLKDVAASGTKLVVVLDDAYFGLFYEDSIKESLFGLLADSHPNILPVKIDGATKENYVWGLRVGFITYAATPDVLDALEQKTKGIIRGTISSGSHISQTILLESLQSEEFLKEKEEKFQIMQSRAIKTKEVLANEKFASYWTYYPFNSGYFMCLKLTNLDAETLRLHLLDQYGVGVIASNKTDIRVAFSCVEASDIEELFDLIYQGCQDLTK</sequence>
<dbReference type="RefSeq" id="WP_142539917.1">
    <property type="nucleotide sequence ID" value="NZ_BMIE01000007.1"/>
</dbReference>
<dbReference type="CDD" id="cd00609">
    <property type="entry name" value="AAT_like"/>
    <property type="match status" value="1"/>
</dbReference>
<keyword evidence="3 7" id="KW-0032">Aminotransferase</keyword>
<name>A0A544T1Z7_9BACI</name>
<evidence type="ECO:0000256" key="1">
    <source>
        <dbReference type="ARBA" id="ARBA00001933"/>
    </source>
</evidence>
<gene>
    <name evidence="7" type="ORF">FG382_16180</name>
</gene>
<dbReference type="PANTHER" id="PTHR46383">
    <property type="entry name" value="ASPARTATE AMINOTRANSFERASE"/>
    <property type="match status" value="1"/>
</dbReference>
<dbReference type="OrthoDB" id="9762162at2"/>
<dbReference type="EMBL" id="VDGH01000009">
    <property type="protein sequence ID" value="TQR11473.1"/>
    <property type="molecule type" value="Genomic_DNA"/>
</dbReference>
<dbReference type="InterPro" id="IPR004839">
    <property type="entry name" value="Aminotransferase_I/II_large"/>
</dbReference>
<dbReference type="GO" id="GO:0008483">
    <property type="term" value="F:transaminase activity"/>
    <property type="evidence" value="ECO:0007669"/>
    <property type="project" value="UniProtKB-KW"/>
</dbReference>
<dbReference type="SUPFAM" id="SSF53383">
    <property type="entry name" value="PLP-dependent transferases"/>
    <property type="match status" value="1"/>
</dbReference>
<evidence type="ECO:0000259" key="6">
    <source>
        <dbReference type="Pfam" id="PF00155"/>
    </source>
</evidence>
<comment type="similarity">
    <text evidence="2">Belongs to the class-I pyridoxal-phosphate-dependent aminotransferase family.</text>
</comment>
<dbReference type="InterPro" id="IPR015421">
    <property type="entry name" value="PyrdxlP-dep_Trfase_major"/>
</dbReference>
<dbReference type="PANTHER" id="PTHR46383:SF1">
    <property type="entry name" value="ASPARTATE AMINOTRANSFERASE"/>
    <property type="match status" value="1"/>
</dbReference>
<comment type="cofactor">
    <cofactor evidence="1">
        <name>pyridoxal 5'-phosphate</name>
        <dbReference type="ChEBI" id="CHEBI:597326"/>
    </cofactor>
</comment>
<accession>A0A544T1Z7</accession>
<evidence type="ECO:0000313" key="7">
    <source>
        <dbReference type="EMBL" id="TQR11473.1"/>
    </source>
</evidence>
<evidence type="ECO:0000256" key="3">
    <source>
        <dbReference type="ARBA" id="ARBA00022576"/>
    </source>
</evidence>
<organism evidence="7 8">
    <name type="scientific">Psychrobacillus lasiicapitis</name>
    <dbReference type="NCBI Taxonomy" id="1636719"/>
    <lineage>
        <taxon>Bacteria</taxon>
        <taxon>Bacillati</taxon>
        <taxon>Bacillota</taxon>
        <taxon>Bacilli</taxon>
        <taxon>Bacillales</taxon>
        <taxon>Bacillaceae</taxon>
        <taxon>Psychrobacillus</taxon>
    </lineage>
</organism>
<evidence type="ECO:0000256" key="4">
    <source>
        <dbReference type="ARBA" id="ARBA00022679"/>
    </source>
</evidence>
<dbReference type="NCBIfam" id="NF006388">
    <property type="entry name" value="PRK08637.1"/>
    <property type="match status" value="1"/>
</dbReference>
<evidence type="ECO:0000256" key="2">
    <source>
        <dbReference type="ARBA" id="ARBA00007441"/>
    </source>
</evidence>
<comment type="caution">
    <text evidence="7">The sequence shown here is derived from an EMBL/GenBank/DDBJ whole genome shotgun (WGS) entry which is preliminary data.</text>
</comment>
<evidence type="ECO:0000256" key="5">
    <source>
        <dbReference type="ARBA" id="ARBA00022898"/>
    </source>
</evidence>
<dbReference type="AlphaFoldDB" id="A0A544T1Z7"/>
<dbReference type="GO" id="GO:0030170">
    <property type="term" value="F:pyridoxal phosphate binding"/>
    <property type="evidence" value="ECO:0007669"/>
    <property type="project" value="InterPro"/>
</dbReference>
<keyword evidence="4 7" id="KW-0808">Transferase</keyword>